<sequence>MVDLPTDYKILAEAYPPFVVDEFLNIYIPMIGMEKEFCDGLLEDLDVLADLADCGESHGYVPYPSEGGLIPIAATYSGDQFYWRTAASEPDLWPIVISGANDDWWEFPGGVVSFLASWLGGTLERRGLPSGVPRAKPPVRLIE</sequence>
<dbReference type="RefSeq" id="WP_309548065.1">
    <property type="nucleotide sequence ID" value="NZ_CP133762.1"/>
</dbReference>
<reference evidence="1 2" key="1">
    <citation type="submission" date="2023-09" db="EMBL/GenBank/DDBJ databases">
        <title>Complete genome of Streptomyces roseicoloratus T14.</title>
        <authorList>
            <person name="Bashizi T."/>
            <person name="Kim M.-J."/>
            <person name="Lee G."/>
            <person name="Tagele S.B."/>
            <person name="Shin J.-H."/>
        </authorList>
    </citation>
    <scope>NUCLEOTIDE SEQUENCE [LARGE SCALE GENOMIC DNA]</scope>
    <source>
        <strain evidence="1 2">T14</strain>
    </source>
</reference>
<accession>A0ABY9RS58</accession>
<evidence type="ECO:0000313" key="2">
    <source>
        <dbReference type="Proteomes" id="UP001250858"/>
    </source>
</evidence>
<name>A0ABY9RS58_9ACTN</name>
<evidence type="ECO:0008006" key="3">
    <source>
        <dbReference type="Google" id="ProtNLM"/>
    </source>
</evidence>
<protein>
    <recommendedName>
        <fullName evidence="3">Knr4/Smi1-like domain-containing protein</fullName>
    </recommendedName>
</protein>
<proteinExistence type="predicted"/>
<evidence type="ECO:0000313" key="1">
    <source>
        <dbReference type="EMBL" id="WMX44533.1"/>
    </source>
</evidence>
<keyword evidence="2" id="KW-1185">Reference proteome</keyword>
<dbReference type="Proteomes" id="UP001250858">
    <property type="component" value="Chromosome"/>
</dbReference>
<organism evidence="1 2">
    <name type="scientific">Streptomyces roseicoloratus</name>
    <dbReference type="NCBI Taxonomy" id="2508722"/>
    <lineage>
        <taxon>Bacteria</taxon>
        <taxon>Bacillati</taxon>
        <taxon>Actinomycetota</taxon>
        <taxon>Actinomycetes</taxon>
        <taxon>Kitasatosporales</taxon>
        <taxon>Streptomycetaceae</taxon>
        <taxon>Streptomyces</taxon>
    </lineage>
</organism>
<gene>
    <name evidence="1" type="ORF">RGF97_06200</name>
</gene>
<dbReference type="EMBL" id="CP133762">
    <property type="protein sequence ID" value="WMX44533.1"/>
    <property type="molecule type" value="Genomic_DNA"/>
</dbReference>